<proteinExistence type="predicted"/>
<gene>
    <name evidence="1" type="ORF">Cocul_01619</name>
</gene>
<protein>
    <submittedName>
        <fullName evidence="1">Uncharacterized protein</fullName>
    </submittedName>
</protein>
<dbReference type="AlphaFoldDB" id="A0A0Q1A9U5"/>
<comment type="caution">
    <text evidence="1">The sequence shown here is derived from an EMBL/GenBank/DDBJ whole genome shotgun (WGS) entry which is preliminary data.</text>
</comment>
<organism evidence="1 2">
    <name type="scientific">Corynebacterium oculi</name>
    <dbReference type="NCBI Taxonomy" id="1544416"/>
    <lineage>
        <taxon>Bacteria</taxon>
        <taxon>Bacillati</taxon>
        <taxon>Actinomycetota</taxon>
        <taxon>Actinomycetes</taxon>
        <taxon>Mycobacteriales</taxon>
        <taxon>Corynebacteriaceae</taxon>
        <taxon>Corynebacterium</taxon>
    </lineage>
</organism>
<evidence type="ECO:0000313" key="2">
    <source>
        <dbReference type="Proteomes" id="UP000050517"/>
    </source>
</evidence>
<dbReference type="PATRIC" id="fig|1544416.3.peg.1623"/>
<reference evidence="1 2" key="1">
    <citation type="submission" date="2015-10" db="EMBL/GenBank/DDBJ databases">
        <title>Corynebacteirum lowii and Corynebacterium oculi species nova, derived from human clinical disease and and emended description of Corynebacterium mastiditis.</title>
        <authorList>
            <person name="Bernard K."/>
            <person name="Pacheco A.L."/>
            <person name="Mcdougall C."/>
            <person name="Burtx T."/>
            <person name="Weibe D."/>
            <person name="Tyler S."/>
            <person name="Olson A.B."/>
            <person name="Cnockaert M."/>
            <person name="Eguchi H."/>
            <person name="Kuwahara T."/>
            <person name="Nakayama-Imaohji H."/>
            <person name="Boudewijins M."/>
            <person name="Van Hoecke F."/>
            <person name="Bernier A.-M."/>
            <person name="Vandamme P."/>
        </authorList>
    </citation>
    <scope>NUCLEOTIDE SEQUENCE [LARGE SCALE GENOMIC DNA]</scope>
    <source>
        <strain evidence="1 2">NML 130210</strain>
    </source>
</reference>
<dbReference type="Proteomes" id="UP000050517">
    <property type="component" value="Unassembled WGS sequence"/>
</dbReference>
<keyword evidence="2" id="KW-1185">Reference proteome</keyword>
<evidence type="ECO:0000313" key="1">
    <source>
        <dbReference type="EMBL" id="KQB83549.1"/>
    </source>
</evidence>
<accession>A0A0Q1A9U5</accession>
<name>A0A0Q1A9U5_9CORY</name>
<sequence>MAASLMLGATLPAGAKPIKELPPVENPLMAARREATTKIISPYDGPVICEGYRSTSICWQQRPDGRWQAMELIPEWNRPGGGDPWKIYPVWENPPR</sequence>
<dbReference type="EMBL" id="LKST01000003">
    <property type="protein sequence ID" value="KQB83549.1"/>
    <property type="molecule type" value="Genomic_DNA"/>
</dbReference>
<dbReference type="STRING" id="1544416.Cocul_01619"/>